<evidence type="ECO:0000256" key="1">
    <source>
        <dbReference type="SAM" id="MobiDB-lite"/>
    </source>
</evidence>
<dbReference type="GO" id="GO:0031982">
    <property type="term" value="C:vesicle"/>
    <property type="evidence" value="ECO:0000318"/>
    <property type="project" value="GO_Central"/>
</dbReference>
<dbReference type="GO" id="GO:0051879">
    <property type="term" value="F:Hsp90 protein binding"/>
    <property type="evidence" value="ECO:0000318"/>
    <property type="project" value="GO_Central"/>
</dbReference>
<dbReference type="AlphaFoldDB" id="A0A7M7T3M1"/>
<dbReference type="InterPro" id="IPR016024">
    <property type="entry name" value="ARM-type_fold"/>
</dbReference>
<protein>
    <submittedName>
        <fullName evidence="2">Uncharacterized protein</fullName>
    </submittedName>
</protein>
<sequence length="223" mass="25686">MSRIKLSPHKRPKAGRNKPVSIETATSTREMRPTIFRKLYMRGDLPVAMEHYGMGNKIFWKKEIERLDYHHYLPLFFEGLRETEHPFDFFASRGINDILEHGGRKILPVIPQLIIPIKDAFNTRDRRVICSTLKALQKLAVSGEFVGEALVPYYRQILPVLNIFRGMNFNSGDGIEYGQQKGFNVGDMIQETLEVLERNGGAEAFVNIKYMVPTYESCMTVQE</sequence>
<dbReference type="OMA" id="DLDYCYY"/>
<dbReference type="InterPro" id="IPR019399">
    <property type="entry name" value="Parkin_co-regulated_protein"/>
</dbReference>
<name>A0A7M7T3M1_STRPU</name>
<dbReference type="EnsemblMetazoa" id="XM_011685340">
    <property type="protein sequence ID" value="XP_011683642"/>
    <property type="gene ID" value="LOC592108"/>
</dbReference>
<dbReference type="InParanoid" id="A0A7M7T3M1"/>
<dbReference type="GO" id="GO:0030544">
    <property type="term" value="F:Hsp70 protein binding"/>
    <property type="evidence" value="ECO:0000318"/>
    <property type="project" value="GO_Central"/>
</dbReference>
<dbReference type="PANTHER" id="PTHR21207">
    <property type="entry name" value="PARKIN COREGULATED GENE PROTEIN PARK2 COREGULATED"/>
    <property type="match status" value="1"/>
</dbReference>
<feature type="region of interest" description="Disordered" evidence="1">
    <location>
        <begin position="1"/>
        <end position="27"/>
    </location>
</feature>
<feature type="compositionally biased region" description="Basic residues" evidence="1">
    <location>
        <begin position="1"/>
        <end position="16"/>
    </location>
</feature>
<dbReference type="GeneID" id="592108"/>
<dbReference type="RefSeq" id="XP_030851385.1">
    <property type="nucleotide sequence ID" value="XM_030995525.1"/>
</dbReference>
<dbReference type="EnsemblMetazoa" id="XM_030995525">
    <property type="protein sequence ID" value="XP_030851385"/>
    <property type="gene ID" value="LOC115917997"/>
</dbReference>
<dbReference type="GeneID" id="115917997"/>
<evidence type="ECO:0000313" key="3">
    <source>
        <dbReference type="Proteomes" id="UP000007110"/>
    </source>
</evidence>
<dbReference type="Pfam" id="PF10274">
    <property type="entry name" value="ParcG"/>
    <property type="match status" value="1"/>
</dbReference>
<reference evidence="3" key="1">
    <citation type="submission" date="2015-02" db="EMBL/GenBank/DDBJ databases">
        <title>Genome sequencing for Strongylocentrotus purpuratus.</title>
        <authorList>
            <person name="Murali S."/>
            <person name="Liu Y."/>
            <person name="Vee V."/>
            <person name="English A."/>
            <person name="Wang M."/>
            <person name="Skinner E."/>
            <person name="Han Y."/>
            <person name="Muzny D.M."/>
            <person name="Worley K.C."/>
            <person name="Gibbs R.A."/>
        </authorList>
    </citation>
    <scope>NUCLEOTIDE SEQUENCE</scope>
</reference>
<dbReference type="RefSeq" id="XP_011683642.1">
    <property type="nucleotide sequence ID" value="XM_011685340.2"/>
</dbReference>
<dbReference type="OrthoDB" id="5954824at2759"/>
<dbReference type="GO" id="GO:0043005">
    <property type="term" value="C:neuron projection"/>
    <property type="evidence" value="ECO:0000318"/>
    <property type="project" value="GO_Central"/>
</dbReference>
<evidence type="ECO:0000313" key="2">
    <source>
        <dbReference type="EnsemblMetazoa" id="XP_030851385"/>
    </source>
</evidence>
<keyword evidence="3" id="KW-1185">Reference proteome</keyword>
<dbReference type="PANTHER" id="PTHR21207:SF2">
    <property type="entry name" value="PARKIN COREGULATED GENE PROTEIN"/>
    <property type="match status" value="1"/>
</dbReference>
<proteinExistence type="predicted"/>
<accession>A0A7M7T3M1</accession>
<organism evidence="2 3">
    <name type="scientific">Strongylocentrotus purpuratus</name>
    <name type="common">Purple sea urchin</name>
    <dbReference type="NCBI Taxonomy" id="7668"/>
    <lineage>
        <taxon>Eukaryota</taxon>
        <taxon>Metazoa</taxon>
        <taxon>Echinodermata</taxon>
        <taxon>Eleutherozoa</taxon>
        <taxon>Echinozoa</taxon>
        <taxon>Echinoidea</taxon>
        <taxon>Euechinoidea</taxon>
        <taxon>Echinacea</taxon>
        <taxon>Camarodonta</taxon>
        <taxon>Echinidea</taxon>
        <taxon>Strongylocentrotidae</taxon>
        <taxon>Strongylocentrotus</taxon>
    </lineage>
</organism>
<dbReference type="Proteomes" id="UP000007110">
    <property type="component" value="Unassembled WGS sequence"/>
</dbReference>
<dbReference type="KEGG" id="spu:115917997"/>
<dbReference type="GO" id="GO:0005829">
    <property type="term" value="C:cytosol"/>
    <property type="evidence" value="ECO:0000318"/>
    <property type="project" value="GO_Central"/>
</dbReference>
<dbReference type="KEGG" id="spu:592108"/>
<dbReference type="SUPFAM" id="SSF48371">
    <property type="entry name" value="ARM repeat"/>
    <property type="match status" value="1"/>
</dbReference>
<reference evidence="2" key="2">
    <citation type="submission" date="2021-01" db="UniProtKB">
        <authorList>
            <consortium name="EnsemblMetazoa"/>
        </authorList>
    </citation>
    <scope>IDENTIFICATION</scope>
</reference>